<keyword evidence="3 6" id="KW-1133">Transmembrane helix</keyword>
<evidence type="ECO:0000313" key="8">
    <source>
        <dbReference type="EMBL" id="OHT12363.1"/>
    </source>
</evidence>
<gene>
    <name evidence="8" type="ORF">TRFO_17844</name>
</gene>
<feature type="transmembrane region" description="Helical" evidence="6">
    <location>
        <begin position="136"/>
        <end position="157"/>
    </location>
</feature>
<dbReference type="PANTHER" id="PTHR48021:SF1">
    <property type="entry name" value="GH07001P-RELATED"/>
    <property type="match status" value="1"/>
</dbReference>
<feature type="transmembrane region" description="Helical" evidence="6">
    <location>
        <begin position="331"/>
        <end position="354"/>
    </location>
</feature>
<dbReference type="EMBL" id="MLAK01000565">
    <property type="protein sequence ID" value="OHT12363.1"/>
    <property type="molecule type" value="Genomic_DNA"/>
</dbReference>
<dbReference type="InterPro" id="IPR020846">
    <property type="entry name" value="MFS_dom"/>
</dbReference>
<dbReference type="GO" id="GO:0016020">
    <property type="term" value="C:membrane"/>
    <property type="evidence" value="ECO:0007669"/>
    <property type="project" value="UniProtKB-SubCell"/>
</dbReference>
<feature type="compositionally biased region" description="Low complexity" evidence="5">
    <location>
        <begin position="402"/>
        <end position="435"/>
    </location>
</feature>
<feature type="region of interest" description="Disordered" evidence="5">
    <location>
        <begin position="388"/>
        <end position="435"/>
    </location>
</feature>
<evidence type="ECO:0000259" key="7">
    <source>
        <dbReference type="PROSITE" id="PS50850"/>
    </source>
</evidence>
<keyword evidence="4 6" id="KW-0472">Membrane</keyword>
<dbReference type="InterPro" id="IPR003663">
    <property type="entry name" value="Sugar/inositol_transpt"/>
</dbReference>
<comment type="caution">
    <text evidence="8">The sequence shown here is derived from an EMBL/GenBank/DDBJ whole genome shotgun (WGS) entry which is preliminary data.</text>
</comment>
<feature type="transmembrane region" description="Helical" evidence="6">
    <location>
        <begin position="102"/>
        <end position="124"/>
    </location>
</feature>
<name>A0A1J4KMB1_9EUKA</name>
<comment type="subcellular location">
    <subcellularLocation>
        <location evidence="1">Membrane</location>
        <topology evidence="1">Multi-pass membrane protein</topology>
    </subcellularLocation>
</comment>
<sequence length="435" mass="47396">MKIPKLKIPIIIGLILMMGGTCTGLTLAYASPSAAYIIEKFKLTSMQNTWFNVSAFICAIVGAVSINAFIPKFGKPVCTFVGTIFYALSFCIIGVAEKFWLLMLFRCINGFTCGFYSTLIPCQLAENSPPGKINLYGYLFQIGLAIGYLLPSLFGFFSDYRQIAFLCMIPPLILVCGSLFIPRIESENVSKVSPFVVFKYPKQLVISFLLMFFLQFSGINALMSNLEPIIINSKIGASPSLIATIANLSQILLTIVSAFIVDKLGNKFCWISSAAAQLLAFILLCLQQKLNLHGAVFMVGLFIEQMGYGFGTGPIPFSLAAQLFPPDVSAVAVGLATGISWVLSSTIVFLWPVMESGMGLGYSFLFFAGVSLLSVIFGIFVVQGKQKNEEKEEKEQSDIDIDSYYNSTSSQESSESTSTSSSTSSKKDSSQNIEV</sequence>
<evidence type="ECO:0000256" key="2">
    <source>
        <dbReference type="ARBA" id="ARBA00022692"/>
    </source>
</evidence>
<feature type="transmembrane region" description="Helical" evidence="6">
    <location>
        <begin position="50"/>
        <end position="70"/>
    </location>
</feature>
<dbReference type="InterPro" id="IPR036259">
    <property type="entry name" value="MFS_trans_sf"/>
</dbReference>
<dbReference type="Gene3D" id="1.20.1250.20">
    <property type="entry name" value="MFS general substrate transporter like domains"/>
    <property type="match status" value="2"/>
</dbReference>
<dbReference type="PRINTS" id="PR00171">
    <property type="entry name" value="SUGRTRNSPORT"/>
</dbReference>
<dbReference type="RefSeq" id="XP_068365499.1">
    <property type="nucleotide sequence ID" value="XM_068499823.1"/>
</dbReference>
<keyword evidence="2 6" id="KW-0812">Transmembrane</keyword>
<evidence type="ECO:0000256" key="5">
    <source>
        <dbReference type="SAM" id="MobiDB-lite"/>
    </source>
</evidence>
<feature type="transmembrane region" description="Helical" evidence="6">
    <location>
        <begin position="360"/>
        <end position="382"/>
    </location>
</feature>
<proteinExistence type="predicted"/>
<evidence type="ECO:0000256" key="1">
    <source>
        <dbReference type="ARBA" id="ARBA00004141"/>
    </source>
</evidence>
<evidence type="ECO:0000313" key="9">
    <source>
        <dbReference type="Proteomes" id="UP000179807"/>
    </source>
</evidence>
<evidence type="ECO:0000256" key="6">
    <source>
        <dbReference type="SAM" id="Phobius"/>
    </source>
</evidence>
<keyword evidence="9" id="KW-1185">Reference proteome</keyword>
<dbReference type="OrthoDB" id="6612291at2759"/>
<dbReference type="PROSITE" id="PS50850">
    <property type="entry name" value="MFS"/>
    <property type="match status" value="1"/>
</dbReference>
<feature type="transmembrane region" description="Helical" evidence="6">
    <location>
        <begin position="77"/>
        <end position="96"/>
    </location>
</feature>
<feature type="transmembrane region" description="Helical" evidence="6">
    <location>
        <begin position="12"/>
        <end position="30"/>
    </location>
</feature>
<reference evidence="8" key="1">
    <citation type="submission" date="2016-10" db="EMBL/GenBank/DDBJ databases">
        <authorList>
            <person name="Benchimol M."/>
            <person name="Almeida L.G."/>
            <person name="Vasconcelos A.T."/>
            <person name="Perreira-Neves A."/>
            <person name="Rosa I.A."/>
            <person name="Tasca T."/>
            <person name="Bogo M.R."/>
            <person name="de Souza W."/>
        </authorList>
    </citation>
    <scope>NUCLEOTIDE SEQUENCE [LARGE SCALE GENOMIC DNA]</scope>
    <source>
        <strain evidence="8">K</strain>
    </source>
</reference>
<protein>
    <submittedName>
        <fullName evidence="8">Major facilitator superfamily transporter</fullName>
    </submittedName>
</protein>
<feature type="transmembrane region" description="Helical" evidence="6">
    <location>
        <begin position="241"/>
        <end position="261"/>
    </location>
</feature>
<feature type="transmembrane region" description="Helical" evidence="6">
    <location>
        <begin position="163"/>
        <end position="182"/>
    </location>
</feature>
<dbReference type="Pfam" id="PF00083">
    <property type="entry name" value="Sugar_tr"/>
    <property type="match status" value="2"/>
</dbReference>
<dbReference type="GeneID" id="94834527"/>
<feature type="transmembrane region" description="Helical" evidence="6">
    <location>
        <begin position="203"/>
        <end position="221"/>
    </location>
</feature>
<dbReference type="VEuPathDB" id="TrichDB:TRFO_17844"/>
<dbReference type="InterPro" id="IPR050549">
    <property type="entry name" value="MFS_Trehalose_Transporter"/>
</dbReference>
<dbReference type="Proteomes" id="UP000179807">
    <property type="component" value="Unassembled WGS sequence"/>
</dbReference>
<evidence type="ECO:0000256" key="3">
    <source>
        <dbReference type="ARBA" id="ARBA00022989"/>
    </source>
</evidence>
<dbReference type="AlphaFoldDB" id="A0A1J4KMB1"/>
<feature type="compositionally biased region" description="Basic and acidic residues" evidence="5">
    <location>
        <begin position="388"/>
        <end position="397"/>
    </location>
</feature>
<dbReference type="GO" id="GO:0022857">
    <property type="term" value="F:transmembrane transporter activity"/>
    <property type="evidence" value="ECO:0007669"/>
    <property type="project" value="InterPro"/>
</dbReference>
<dbReference type="SUPFAM" id="SSF103473">
    <property type="entry name" value="MFS general substrate transporter"/>
    <property type="match status" value="1"/>
</dbReference>
<dbReference type="PANTHER" id="PTHR48021">
    <property type="match status" value="1"/>
</dbReference>
<evidence type="ECO:0000256" key="4">
    <source>
        <dbReference type="ARBA" id="ARBA00023136"/>
    </source>
</evidence>
<organism evidence="8 9">
    <name type="scientific">Tritrichomonas foetus</name>
    <dbReference type="NCBI Taxonomy" id="1144522"/>
    <lineage>
        <taxon>Eukaryota</taxon>
        <taxon>Metamonada</taxon>
        <taxon>Parabasalia</taxon>
        <taxon>Tritrichomonadida</taxon>
        <taxon>Tritrichomonadidae</taxon>
        <taxon>Tritrichomonas</taxon>
    </lineage>
</organism>
<feature type="domain" description="Major facilitator superfamily (MFS) profile" evidence="7">
    <location>
        <begin position="12"/>
        <end position="386"/>
    </location>
</feature>
<accession>A0A1J4KMB1</accession>
<feature type="transmembrane region" description="Helical" evidence="6">
    <location>
        <begin position="268"/>
        <end position="286"/>
    </location>
</feature>
<dbReference type="FunFam" id="1.20.1250.20:FF:000279">
    <property type="entry name" value="Major facilitator superfamily protein"/>
    <property type="match status" value="1"/>
</dbReference>
<dbReference type="InterPro" id="IPR005828">
    <property type="entry name" value="MFS_sugar_transport-like"/>
</dbReference>